<dbReference type="Gene3D" id="3.10.560.10">
    <property type="entry name" value="Outer membrane lipoprotein wza domain like"/>
    <property type="match status" value="1"/>
</dbReference>
<dbReference type="InterPro" id="IPR058781">
    <property type="entry name" value="HH_AprE-like"/>
</dbReference>
<reference evidence="7 8" key="1">
    <citation type="submission" date="2014-01" db="EMBL/GenBank/DDBJ databases">
        <title>Roseivivax halodurans JCM 10272 Genome Sequencing.</title>
        <authorList>
            <person name="Lai Q."/>
            <person name="Li G."/>
            <person name="Shao Z."/>
        </authorList>
    </citation>
    <scope>NUCLEOTIDE SEQUENCE [LARGE SCALE GENOMIC DNA]</scope>
    <source>
        <strain evidence="7 8">JCM 10272</strain>
    </source>
</reference>
<name>X7EDG9_9RHOB</name>
<dbReference type="EMBL" id="JALZ01000034">
    <property type="protein sequence ID" value="ETX13178.1"/>
    <property type="molecule type" value="Genomic_DNA"/>
</dbReference>
<sequence length="408" mass="43829">MVRFFGTLLLLALPLPSLAADYLLGAGDRLRLRAVIWEETTRSFVSWDVVDGEYAVQADGTLSIPIVGSVEADGRNVAAVSESISAQLQVQGGMANVPAIALEVLTYRPFYILGDIRGPGAYPAQPGLTAQQALALAGGLGNALDDRPLNLIREVGTLREIRGEITRAQMREARLEAEIADTEALTVPPELSHPDGPQALARIEAQEQAIFDARRAEIARELGALNDLEALLLNEVAGLESKLEGQRAQLDLARETLENVESLVARGLAPANRLADTQRSLITLESTETDILNALYRARQRISENQRDIVALQAGRETGATIELQQTTAELETLAVRRAVVEELILTEGGAGVFDEAETRTSYLLRRSNPTPDGATNVVEIGPDDRIGPGDVLLVSVEIVDTPAPSAN</sequence>
<evidence type="ECO:0000256" key="2">
    <source>
        <dbReference type="SAM" id="Coils"/>
    </source>
</evidence>
<dbReference type="PANTHER" id="PTHR33619:SF3">
    <property type="entry name" value="POLYSACCHARIDE EXPORT PROTEIN GFCE-RELATED"/>
    <property type="match status" value="1"/>
</dbReference>
<feature type="signal peptide" evidence="3">
    <location>
        <begin position="1"/>
        <end position="19"/>
    </location>
</feature>
<dbReference type="AlphaFoldDB" id="X7EDG9"/>
<keyword evidence="2" id="KW-0175">Coiled coil</keyword>
<organism evidence="7 8">
    <name type="scientific">Roseivivax halodurans JCM 10272</name>
    <dbReference type="NCBI Taxonomy" id="1449350"/>
    <lineage>
        <taxon>Bacteria</taxon>
        <taxon>Pseudomonadati</taxon>
        <taxon>Pseudomonadota</taxon>
        <taxon>Alphaproteobacteria</taxon>
        <taxon>Rhodobacterales</taxon>
        <taxon>Roseobacteraceae</taxon>
        <taxon>Roseivivax</taxon>
    </lineage>
</organism>
<feature type="coiled-coil region" evidence="2">
    <location>
        <begin position="236"/>
        <end position="263"/>
    </location>
</feature>
<protein>
    <recommendedName>
        <fullName evidence="9">Soluble ligand binding domain-containing protein</fullName>
    </recommendedName>
</protein>
<evidence type="ECO:0000313" key="7">
    <source>
        <dbReference type="EMBL" id="ETX13178.1"/>
    </source>
</evidence>
<evidence type="ECO:0000256" key="3">
    <source>
        <dbReference type="SAM" id="SignalP"/>
    </source>
</evidence>
<accession>X7EDG9</accession>
<feature type="coiled-coil region" evidence="2">
    <location>
        <begin position="158"/>
        <end position="185"/>
    </location>
</feature>
<feature type="domain" description="Polysaccharide export protein N-terminal" evidence="4">
    <location>
        <begin position="19"/>
        <end position="103"/>
    </location>
</feature>
<gene>
    <name evidence="7" type="ORF">OCH239_12980</name>
</gene>
<dbReference type="InterPro" id="IPR049712">
    <property type="entry name" value="Poly_export"/>
</dbReference>
<evidence type="ECO:0000256" key="1">
    <source>
        <dbReference type="ARBA" id="ARBA00022729"/>
    </source>
</evidence>
<evidence type="ECO:0000259" key="5">
    <source>
        <dbReference type="Pfam" id="PF10531"/>
    </source>
</evidence>
<dbReference type="RefSeq" id="WP_211242022.1">
    <property type="nucleotide sequence ID" value="NZ_JALZ01000034.1"/>
</dbReference>
<dbReference type="Proteomes" id="UP000022447">
    <property type="component" value="Unassembled WGS sequence"/>
</dbReference>
<dbReference type="eggNOG" id="COG1596">
    <property type="taxonomic scope" value="Bacteria"/>
</dbReference>
<keyword evidence="1 3" id="KW-0732">Signal</keyword>
<proteinExistence type="predicted"/>
<dbReference type="STRING" id="1449350.OCH239_12980"/>
<dbReference type="InterPro" id="IPR003715">
    <property type="entry name" value="Poly_export_N"/>
</dbReference>
<dbReference type="Pfam" id="PF25994">
    <property type="entry name" value="HH_AprE"/>
    <property type="match status" value="1"/>
</dbReference>
<dbReference type="Gene3D" id="3.30.1950.10">
    <property type="entry name" value="wza like domain"/>
    <property type="match status" value="1"/>
</dbReference>
<dbReference type="InterPro" id="IPR019554">
    <property type="entry name" value="Soluble_ligand-bd"/>
</dbReference>
<dbReference type="GO" id="GO:0015159">
    <property type="term" value="F:polysaccharide transmembrane transporter activity"/>
    <property type="evidence" value="ECO:0007669"/>
    <property type="project" value="InterPro"/>
</dbReference>
<feature type="domain" description="AprE-like long alpha-helical hairpin" evidence="6">
    <location>
        <begin position="158"/>
        <end position="339"/>
    </location>
</feature>
<dbReference type="Pfam" id="PF02563">
    <property type="entry name" value="Poly_export"/>
    <property type="match status" value="1"/>
</dbReference>
<keyword evidence="8" id="KW-1185">Reference proteome</keyword>
<comment type="caution">
    <text evidence="7">The sequence shown here is derived from an EMBL/GenBank/DDBJ whole genome shotgun (WGS) entry which is preliminary data.</text>
</comment>
<dbReference type="PANTHER" id="PTHR33619">
    <property type="entry name" value="POLYSACCHARIDE EXPORT PROTEIN GFCE-RELATED"/>
    <property type="match status" value="1"/>
</dbReference>
<feature type="chain" id="PRO_5004977565" description="Soluble ligand binding domain-containing protein" evidence="3">
    <location>
        <begin position="20"/>
        <end position="408"/>
    </location>
</feature>
<feature type="domain" description="Soluble ligand binding" evidence="5">
    <location>
        <begin position="110"/>
        <end position="153"/>
    </location>
</feature>
<evidence type="ECO:0008006" key="9">
    <source>
        <dbReference type="Google" id="ProtNLM"/>
    </source>
</evidence>
<evidence type="ECO:0000313" key="8">
    <source>
        <dbReference type="Proteomes" id="UP000022447"/>
    </source>
</evidence>
<evidence type="ECO:0000259" key="6">
    <source>
        <dbReference type="Pfam" id="PF25994"/>
    </source>
</evidence>
<evidence type="ECO:0000259" key="4">
    <source>
        <dbReference type="Pfam" id="PF02563"/>
    </source>
</evidence>
<dbReference type="Pfam" id="PF10531">
    <property type="entry name" value="SLBB"/>
    <property type="match status" value="1"/>
</dbReference>